<keyword evidence="2" id="KW-0964">Secreted</keyword>
<comment type="caution">
    <text evidence="7">The sequence shown here is derived from an EMBL/GenBank/DDBJ whole genome shotgun (WGS) entry which is preliminary data.</text>
</comment>
<feature type="signal peptide" evidence="4">
    <location>
        <begin position="1"/>
        <end position="31"/>
    </location>
</feature>
<dbReference type="RefSeq" id="WP_290273163.1">
    <property type="nucleotide sequence ID" value="NZ_JAUFQP010000013.1"/>
</dbReference>
<gene>
    <name evidence="7" type="ORF">ACFFU1_08080</name>
</gene>
<evidence type="ECO:0000256" key="1">
    <source>
        <dbReference type="ARBA" id="ARBA00004613"/>
    </source>
</evidence>
<feature type="domain" description="Secretion system C-terminal sorting" evidence="5">
    <location>
        <begin position="566"/>
        <end position="638"/>
    </location>
</feature>
<evidence type="ECO:0000313" key="8">
    <source>
        <dbReference type="Proteomes" id="UP001589590"/>
    </source>
</evidence>
<dbReference type="Proteomes" id="UP001589590">
    <property type="component" value="Unassembled WGS sequence"/>
</dbReference>
<reference evidence="7 8" key="1">
    <citation type="submission" date="2024-09" db="EMBL/GenBank/DDBJ databases">
        <authorList>
            <person name="Sun Q."/>
            <person name="Mori K."/>
        </authorList>
    </citation>
    <scope>NUCLEOTIDE SEQUENCE [LARGE SCALE GENOMIC DNA]</scope>
    <source>
        <strain evidence="7 8">CECT 8300</strain>
    </source>
</reference>
<organism evidence="7 8">
    <name type="scientific">Algibacter miyuki</name>
    <dbReference type="NCBI Taxonomy" id="1306933"/>
    <lineage>
        <taxon>Bacteria</taxon>
        <taxon>Pseudomonadati</taxon>
        <taxon>Bacteroidota</taxon>
        <taxon>Flavobacteriia</taxon>
        <taxon>Flavobacteriales</taxon>
        <taxon>Flavobacteriaceae</taxon>
        <taxon>Algibacter</taxon>
    </lineage>
</organism>
<evidence type="ECO:0000259" key="5">
    <source>
        <dbReference type="Pfam" id="PF18962"/>
    </source>
</evidence>
<keyword evidence="8" id="KW-1185">Reference proteome</keyword>
<dbReference type="Pfam" id="PF24517">
    <property type="entry name" value="CBM96"/>
    <property type="match status" value="1"/>
</dbReference>
<proteinExistence type="predicted"/>
<dbReference type="Pfam" id="PF18962">
    <property type="entry name" value="Por_Secre_tail"/>
    <property type="match status" value="1"/>
</dbReference>
<protein>
    <submittedName>
        <fullName evidence="7">DNRLRE domain-containing protein</fullName>
    </submittedName>
</protein>
<evidence type="ECO:0000259" key="6">
    <source>
        <dbReference type="Pfam" id="PF24517"/>
    </source>
</evidence>
<evidence type="ECO:0000313" key="7">
    <source>
        <dbReference type="EMBL" id="MFB9104854.1"/>
    </source>
</evidence>
<sequence length="642" mass="70902">MRNYKAQILKRRVIRINLLAVILLLSTASFAQNPNYQAIRLNNGNPIVVPAMFSNPADGENINGPSLIRVPDWIPLSERADVTAQYYLYFAHHSGDYIRMAWAANIEGPYSLYNDFVTVGDRGVLDNNGSNIVLDNNIYIEENHLASPDVMVDDANQRIIMYFHSGSSYYVNNVEQNDQVTWVSTSPYGLEFYDGIESVQLGSSYFRVFEYDGDLYAFDNGAKTNKALDGANPWAVPSGHDFTKQLWDRASNNVFADDIPVPSGDLRIRHTGVHVDGNQLQTFYSRRGDLQERIQLSTIDLTVDWESWDPTYAPIEILTPNPGWEGGERTLANSETSSGVDLNQLRDPDVFEDVDGQLYVVYTGNGEGGLGIAKLYEAPPITKTLTTTADAHVREGNTSNYGALNNLTASAGSSTTSNRMIYMKFDLTGVTEIEHAVVRLYANTTNSGTSVLDSGGPLTVYETSSNWDEGTITSSNAPALGDVITTNYLTDDDKYYEWNITEYAKANLGSEISVVFDIAPDNTASHKFDSVNKDGGNPGQLLISDNITLSAKALLSNAELTTLKAYPNPFVDNYTLELTDYDGQSKVEVELISLSGGALVFKETYNKSVINFKNKSLETGVYVLKVSYNNGKTLIKKMLKTD</sequence>
<dbReference type="InterPro" id="IPR026444">
    <property type="entry name" value="Secre_tail"/>
</dbReference>
<dbReference type="NCBIfam" id="NF033679">
    <property type="entry name" value="DNRLRE_dom"/>
    <property type="match status" value="1"/>
</dbReference>
<dbReference type="InterPro" id="IPR023296">
    <property type="entry name" value="Glyco_hydro_beta-prop_sf"/>
</dbReference>
<dbReference type="Gene3D" id="2.115.10.20">
    <property type="entry name" value="Glycosyl hydrolase domain, family 43"/>
    <property type="match status" value="1"/>
</dbReference>
<feature type="chain" id="PRO_5046240307" evidence="4">
    <location>
        <begin position="32"/>
        <end position="642"/>
    </location>
</feature>
<evidence type="ECO:0000256" key="4">
    <source>
        <dbReference type="SAM" id="SignalP"/>
    </source>
</evidence>
<dbReference type="EMBL" id="JBHMFA010000005">
    <property type="protein sequence ID" value="MFB9104854.1"/>
    <property type="molecule type" value="Genomic_DNA"/>
</dbReference>
<comment type="subcellular location">
    <subcellularLocation>
        <location evidence="1">Secreted</location>
    </subcellularLocation>
</comment>
<dbReference type="SUPFAM" id="SSF75005">
    <property type="entry name" value="Arabinanase/levansucrase/invertase"/>
    <property type="match status" value="2"/>
</dbReference>
<evidence type="ECO:0000256" key="3">
    <source>
        <dbReference type="ARBA" id="ARBA00022729"/>
    </source>
</evidence>
<dbReference type="NCBIfam" id="TIGR04183">
    <property type="entry name" value="Por_Secre_tail"/>
    <property type="match status" value="1"/>
</dbReference>
<dbReference type="InterPro" id="IPR055372">
    <property type="entry name" value="CBM96"/>
</dbReference>
<keyword evidence="3 4" id="KW-0732">Signal</keyword>
<evidence type="ECO:0000256" key="2">
    <source>
        <dbReference type="ARBA" id="ARBA00022525"/>
    </source>
</evidence>
<name>A0ABV5GYZ0_9FLAO</name>
<feature type="domain" description="Carbohydrate-binding module family 96" evidence="6">
    <location>
        <begin position="382"/>
        <end position="543"/>
    </location>
</feature>
<accession>A0ABV5GYZ0</accession>